<comment type="function">
    <text evidence="4">Catalyzes the reduction of 1-pyrroline-5-carboxylate (PCA) to L-proline.</text>
</comment>
<evidence type="ECO:0000313" key="10">
    <source>
        <dbReference type="Proteomes" id="UP001060261"/>
    </source>
</evidence>
<dbReference type="InterPro" id="IPR053790">
    <property type="entry name" value="P5CR-like_CS"/>
</dbReference>
<keyword evidence="4 6" id="KW-0641">Proline biosynthesis</keyword>
<keyword evidence="4 6" id="KW-0028">Amino-acid biosynthesis</keyword>
<dbReference type="Gene3D" id="3.40.50.720">
    <property type="entry name" value="NAD(P)-binding Rossmann-like Domain"/>
    <property type="match status" value="1"/>
</dbReference>
<feature type="domain" description="Pyrroline-5-carboxylate reductase catalytic N-terminal" evidence="7">
    <location>
        <begin position="2"/>
        <end position="92"/>
    </location>
</feature>
<protein>
    <recommendedName>
        <fullName evidence="4 5">Pyrroline-5-carboxylate reductase</fullName>
        <shortName evidence="4">P5C reductase</shortName>
        <shortName evidence="4">P5CR</shortName>
        <ecNumber evidence="4 5">1.5.1.2</ecNumber>
    </recommendedName>
    <alternativeName>
        <fullName evidence="4">PCA reductase</fullName>
    </alternativeName>
</protein>
<feature type="domain" description="Pyrroline-5-carboxylate reductase dimerisation" evidence="8">
    <location>
        <begin position="155"/>
        <end position="258"/>
    </location>
</feature>
<dbReference type="EC" id="1.5.1.2" evidence="4 5"/>
<comment type="pathway">
    <text evidence="4 6">Amino-acid biosynthesis; L-proline biosynthesis; L-proline from L-glutamate 5-semialdehyde: step 1/1.</text>
</comment>
<dbReference type="EMBL" id="CP104213">
    <property type="protein sequence ID" value="UWX63364.1"/>
    <property type="molecule type" value="Genomic_DNA"/>
</dbReference>
<evidence type="ECO:0000256" key="6">
    <source>
        <dbReference type="RuleBase" id="RU003903"/>
    </source>
</evidence>
<dbReference type="Proteomes" id="UP001060261">
    <property type="component" value="Chromosome"/>
</dbReference>
<dbReference type="InterPro" id="IPR036291">
    <property type="entry name" value="NAD(P)-bd_dom_sf"/>
</dbReference>
<comment type="catalytic activity">
    <reaction evidence="4 6">
        <text>L-proline + NADP(+) = (S)-1-pyrroline-5-carboxylate + NADPH + 2 H(+)</text>
        <dbReference type="Rhea" id="RHEA:14109"/>
        <dbReference type="ChEBI" id="CHEBI:15378"/>
        <dbReference type="ChEBI" id="CHEBI:17388"/>
        <dbReference type="ChEBI" id="CHEBI:57783"/>
        <dbReference type="ChEBI" id="CHEBI:58349"/>
        <dbReference type="ChEBI" id="CHEBI:60039"/>
        <dbReference type="EC" id="1.5.1.2"/>
    </reaction>
</comment>
<dbReference type="PIRSF" id="PIRSF000193">
    <property type="entry name" value="Pyrrol-5-carb_rd"/>
    <property type="match status" value="1"/>
</dbReference>
<dbReference type="InterPro" id="IPR000304">
    <property type="entry name" value="Pyrroline-COOH_reductase"/>
</dbReference>
<name>A0ABY5YE86_9DEIO</name>
<evidence type="ECO:0000256" key="2">
    <source>
        <dbReference type="ARBA" id="ARBA00022857"/>
    </source>
</evidence>
<dbReference type="SUPFAM" id="SSF51735">
    <property type="entry name" value="NAD(P)-binding Rossmann-fold domains"/>
    <property type="match status" value="1"/>
</dbReference>
<dbReference type="InterPro" id="IPR029036">
    <property type="entry name" value="P5CR_dimer"/>
</dbReference>
<dbReference type="GO" id="GO:0004735">
    <property type="term" value="F:pyrroline-5-carboxylate reductase activity"/>
    <property type="evidence" value="ECO:0007669"/>
    <property type="project" value="UniProtKB-EC"/>
</dbReference>
<dbReference type="RefSeq" id="WP_260559652.1">
    <property type="nucleotide sequence ID" value="NZ_BAABEC010000018.1"/>
</dbReference>
<keyword evidence="3 4" id="KW-0560">Oxidoreductase</keyword>
<keyword evidence="10" id="KW-1185">Reference proteome</keyword>
<comment type="similarity">
    <text evidence="1 4 6">Belongs to the pyrroline-5-carboxylate reductase family.</text>
</comment>
<evidence type="ECO:0000259" key="8">
    <source>
        <dbReference type="Pfam" id="PF14748"/>
    </source>
</evidence>
<evidence type="ECO:0000256" key="1">
    <source>
        <dbReference type="ARBA" id="ARBA00005525"/>
    </source>
</evidence>
<sequence length="263" mass="27380">MKLAIVGVGKLGLAILEGITRLGLLHPDEIGIMDTNTARLDMIAERLGTPVLPVGDLGGAERVLISLQPRVFPEASEWLAQPNTGYISTMAGVSVGTLARRLRTERVVRVMPNLGATIGQSQTAIVGPEEAQRCGDTPYAHEIFGAVGQVYDLPEHLFNAFTGLTGSGPGYMAVLAEALADGGVRMGLPRALAHELAARVMSTSGGLLLERAHPGMLKDEVSSPGGTTIAGLEVLEGSGVRGALISTVVAATLRSAELGRDQE</sequence>
<organism evidence="9 10">
    <name type="scientific">Deinococcus rubellus</name>
    <dbReference type="NCBI Taxonomy" id="1889240"/>
    <lineage>
        <taxon>Bacteria</taxon>
        <taxon>Thermotogati</taxon>
        <taxon>Deinococcota</taxon>
        <taxon>Deinococci</taxon>
        <taxon>Deinococcales</taxon>
        <taxon>Deinococcaceae</taxon>
        <taxon>Deinococcus</taxon>
    </lineage>
</organism>
<keyword evidence="2 4" id="KW-0521">NADP</keyword>
<evidence type="ECO:0000313" key="9">
    <source>
        <dbReference type="EMBL" id="UWX63364.1"/>
    </source>
</evidence>
<dbReference type="Gene3D" id="1.10.3730.10">
    <property type="entry name" value="ProC C-terminal domain-like"/>
    <property type="match status" value="1"/>
</dbReference>
<proteinExistence type="inferred from homology"/>
<gene>
    <name evidence="4 9" type="primary">proC</name>
    <name evidence="9" type="ORF">N0D28_11475</name>
</gene>
<dbReference type="NCBIfam" id="TIGR00112">
    <property type="entry name" value="proC"/>
    <property type="match status" value="1"/>
</dbReference>
<dbReference type="SUPFAM" id="SSF48179">
    <property type="entry name" value="6-phosphogluconate dehydrogenase C-terminal domain-like"/>
    <property type="match status" value="1"/>
</dbReference>
<dbReference type="PANTHER" id="PTHR11645">
    <property type="entry name" value="PYRROLINE-5-CARBOXYLATE REDUCTASE"/>
    <property type="match status" value="1"/>
</dbReference>
<evidence type="ECO:0000259" key="7">
    <source>
        <dbReference type="Pfam" id="PF03807"/>
    </source>
</evidence>
<dbReference type="HAMAP" id="MF_01925">
    <property type="entry name" value="P5C_reductase"/>
    <property type="match status" value="1"/>
</dbReference>
<evidence type="ECO:0000256" key="4">
    <source>
        <dbReference type="HAMAP-Rule" id="MF_01925"/>
    </source>
</evidence>
<evidence type="ECO:0000256" key="3">
    <source>
        <dbReference type="ARBA" id="ARBA00023002"/>
    </source>
</evidence>
<comment type="catalytic activity">
    <reaction evidence="4">
        <text>L-proline + NAD(+) = (S)-1-pyrroline-5-carboxylate + NADH + 2 H(+)</text>
        <dbReference type="Rhea" id="RHEA:14105"/>
        <dbReference type="ChEBI" id="CHEBI:15378"/>
        <dbReference type="ChEBI" id="CHEBI:17388"/>
        <dbReference type="ChEBI" id="CHEBI:57540"/>
        <dbReference type="ChEBI" id="CHEBI:57945"/>
        <dbReference type="ChEBI" id="CHEBI:60039"/>
        <dbReference type="EC" id="1.5.1.2"/>
    </reaction>
</comment>
<evidence type="ECO:0000256" key="5">
    <source>
        <dbReference type="NCBIfam" id="TIGR00112"/>
    </source>
</evidence>
<dbReference type="Pfam" id="PF14748">
    <property type="entry name" value="P5CR_dimer"/>
    <property type="match status" value="1"/>
</dbReference>
<dbReference type="PROSITE" id="PS00521">
    <property type="entry name" value="P5CR"/>
    <property type="match status" value="1"/>
</dbReference>
<reference evidence="9" key="1">
    <citation type="submission" date="2022-09" db="EMBL/GenBank/DDBJ databases">
        <title>genome sequence of Deinococcus rubellus.</title>
        <authorList>
            <person name="Srinivasan S."/>
        </authorList>
    </citation>
    <scope>NUCLEOTIDE SEQUENCE</scope>
    <source>
        <strain evidence="9">Ant6</strain>
    </source>
</reference>
<dbReference type="PANTHER" id="PTHR11645:SF0">
    <property type="entry name" value="PYRROLINE-5-CARBOXYLATE REDUCTASE 3"/>
    <property type="match status" value="1"/>
</dbReference>
<dbReference type="Pfam" id="PF03807">
    <property type="entry name" value="F420_oxidored"/>
    <property type="match status" value="1"/>
</dbReference>
<dbReference type="InterPro" id="IPR028939">
    <property type="entry name" value="P5C_Rdtase_cat_N"/>
</dbReference>
<keyword evidence="4" id="KW-0963">Cytoplasm</keyword>
<dbReference type="InterPro" id="IPR008927">
    <property type="entry name" value="6-PGluconate_DH-like_C_sf"/>
</dbReference>
<comment type="subcellular location">
    <subcellularLocation>
        <location evidence="4">Cytoplasm</location>
    </subcellularLocation>
</comment>
<accession>A0ABY5YE86</accession>